<name>A0A067WAF6_9HYPH</name>
<dbReference type="HOGENOM" id="CLU_1810129_0_0_5"/>
<keyword evidence="2" id="KW-1185">Reference proteome</keyword>
<dbReference type="Proteomes" id="UP000027336">
    <property type="component" value="Unassembled WGS sequence"/>
</dbReference>
<sequence>MKKSYLILKSGDLRGYSFSRRSPLLKAASLGTAMAALLSSVAPVVASNFSPTEQQTTIQSSQSLKGTGVISLKAPEKASKKSRDSVFASNRYCGIDNIVVSNSSDSKKIISEESYVNLLTHHKFDNWCSRGFGVQQATWTVDG</sequence>
<dbReference type="AlphaFoldDB" id="A0A067WAF6"/>
<gene>
    <name evidence="1" type="ORF">O99_00625</name>
</gene>
<comment type="caution">
    <text evidence="1">The sequence shown here is derived from an EMBL/GenBank/DDBJ whole genome shotgun (WGS) entry which is preliminary data.</text>
</comment>
<dbReference type="EMBL" id="AHPK01000008">
    <property type="protein sequence ID" value="KEC55896.1"/>
    <property type="molecule type" value="Genomic_DNA"/>
</dbReference>
<reference evidence="1 2" key="1">
    <citation type="submission" date="2012-04" db="EMBL/GenBank/DDBJ databases">
        <title>The Genome Sequence of Bartonella rochalimae BMGH.</title>
        <authorList>
            <consortium name="The Broad Institute Genome Sequencing Platform"/>
            <consortium name="The Broad Institute Genome Sequencing Center for Infectious Disease"/>
            <person name="Feldgarden M."/>
            <person name="Kirby J."/>
            <person name="Kosoy M."/>
            <person name="Birtles R."/>
            <person name="Probert W.S."/>
            <person name="Chiaraviglio L."/>
            <person name="Walker B."/>
            <person name="Young S.K."/>
            <person name="Zeng Q."/>
            <person name="Gargeya S."/>
            <person name="Fitzgerald M."/>
            <person name="Haas B."/>
            <person name="Abouelleil A."/>
            <person name="Alvarado L."/>
            <person name="Arachchi H.M."/>
            <person name="Berlin A.M."/>
            <person name="Chapman S.B."/>
            <person name="Goldberg J."/>
            <person name="Griggs A."/>
            <person name="Gujja S."/>
            <person name="Hansen M."/>
            <person name="Howarth C."/>
            <person name="Imamovic A."/>
            <person name="Larimer J."/>
            <person name="McCowen C."/>
            <person name="Montmayeur A."/>
            <person name="Murphy C."/>
            <person name="Neiman D."/>
            <person name="Pearson M."/>
            <person name="Priest M."/>
            <person name="Roberts A."/>
            <person name="Saif S."/>
            <person name="Shea T."/>
            <person name="Sisk P."/>
            <person name="Sykes S."/>
            <person name="Wortman J."/>
            <person name="Nusbaum C."/>
            <person name="Birren B."/>
        </authorList>
    </citation>
    <scope>NUCLEOTIDE SEQUENCE [LARGE SCALE GENOMIC DNA]</scope>
    <source>
        <strain evidence="1 2">ATCC BAA-1498</strain>
    </source>
</reference>
<feature type="non-terminal residue" evidence="1">
    <location>
        <position position="143"/>
    </location>
</feature>
<accession>A0A067WAF6</accession>
<protein>
    <submittedName>
        <fullName evidence="1">Uncharacterized protein</fullName>
    </submittedName>
</protein>
<evidence type="ECO:0000313" key="2">
    <source>
        <dbReference type="Proteomes" id="UP000027336"/>
    </source>
</evidence>
<organism evidence="1 2">
    <name type="scientific">Bartonella rochalimae ATCC BAA-1498</name>
    <dbReference type="NCBI Taxonomy" id="685782"/>
    <lineage>
        <taxon>Bacteria</taxon>
        <taxon>Pseudomonadati</taxon>
        <taxon>Pseudomonadota</taxon>
        <taxon>Alphaproteobacteria</taxon>
        <taxon>Hyphomicrobiales</taxon>
        <taxon>Bartonellaceae</taxon>
        <taxon>Bartonella</taxon>
    </lineage>
</organism>
<evidence type="ECO:0000313" key="1">
    <source>
        <dbReference type="EMBL" id="KEC55896.1"/>
    </source>
</evidence>
<proteinExistence type="predicted"/>